<proteinExistence type="predicted"/>
<accession>A0A9E2S9I0</accession>
<dbReference type="CDD" id="cd07814">
    <property type="entry name" value="SRPBCC_CalC_Aha1-like"/>
    <property type="match status" value="1"/>
</dbReference>
<name>A0A9E2S9I0_9BACT</name>
<dbReference type="InterPro" id="IPR013538">
    <property type="entry name" value="ASHA1/2-like_C"/>
</dbReference>
<evidence type="ECO:0000313" key="3">
    <source>
        <dbReference type="EMBL" id="MBV4358391.1"/>
    </source>
</evidence>
<dbReference type="AlphaFoldDB" id="A0A9E2S9I0"/>
<dbReference type="Proteomes" id="UP000812270">
    <property type="component" value="Unassembled WGS sequence"/>
</dbReference>
<sequence>MTPKDFTTTILVEQTPKEVFNAVNNVRGWWSENINGGTEKQNDVFDYHYEDAHTAKIKLEEVVPNKRVVWHMLKNYFKFTKDTSELTDSRVIFDIASKGNQTQLTFTHEGLVPACECYDICQEAWTHYVQESLHDLITAGKGEPNPKEGGFNAELTEKWESQQ</sequence>
<dbReference type="EMBL" id="JAHSPG010000012">
    <property type="protein sequence ID" value="MBV4358391.1"/>
    <property type="molecule type" value="Genomic_DNA"/>
</dbReference>
<comment type="caution">
    <text evidence="3">The sequence shown here is derived from an EMBL/GenBank/DDBJ whole genome shotgun (WGS) entry which is preliminary data.</text>
</comment>
<evidence type="ECO:0000313" key="4">
    <source>
        <dbReference type="Proteomes" id="UP000812270"/>
    </source>
</evidence>
<gene>
    <name evidence="3" type="ORF">KTO63_14595</name>
</gene>
<keyword evidence="4" id="KW-1185">Reference proteome</keyword>
<organism evidence="3 4">
    <name type="scientific">Pinibacter aurantiacus</name>
    <dbReference type="NCBI Taxonomy" id="2851599"/>
    <lineage>
        <taxon>Bacteria</taxon>
        <taxon>Pseudomonadati</taxon>
        <taxon>Bacteroidota</taxon>
        <taxon>Chitinophagia</taxon>
        <taxon>Chitinophagales</taxon>
        <taxon>Chitinophagaceae</taxon>
        <taxon>Pinibacter</taxon>
    </lineage>
</organism>
<dbReference type="RefSeq" id="WP_217792075.1">
    <property type="nucleotide sequence ID" value="NZ_JAHSPG010000012.1"/>
</dbReference>
<reference evidence="3" key="1">
    <citation type="submission" date="2021-06" db="EMBL/GenBank/DDBJ databases">
        <authorList>
            <person name="Huq M.A."/>
        </authorList>
    </citation>
    <scope>NUCLEOTIDE SEQUENCE</scope>
    <source>
        <strain evidence="3">MAH-26</strain>
    </source>
</reference>
<dbReference type="Pfam" id="PF08327">
    <property type="entry name" value="AHSA1"/>
    <property type="match status" value="1"/>
</dbReference>
<protein>
    <submittedName>
        <fullName evidence="3">SRPBCC domain-containing protein</fullName>
    </submittedName>
</protein>
<feature type="region of interest" description="Disordered" evidence="1">
    <location>
        <begin position="139"/>
        <end position="163"/>
    </location>
</feature>
<feature type="domain" description="Activator of Hsp90 ATPase homologue 1/2-like C-terminal" evidence="2">
    <location>
        <begin position="41"/>
        <end position="136"/>
    </location>
</feature>
<evidence type="ECO:0000259" key="2">
    <source>
        <dbReference type="Pfam" id="PF08327"/>
    </source>
</evidence>
<evidence type="ECO:0000256" key="1">
    <source>
        <dbReference type="SAM" id="MobiDB-lite"/>
    </source>
</evidence>